<evidence type="ECO:0000313" key="9">
    <source>
        <dbReference type="Proteomes" id="UP001220610"/>
    </source>
</evidence>
<name>A0AAJ6BII6_9BACT</name>
<keyword evidence="5" id="KW-0998">Cell outer membrane</keyword>
<feature type="domain" description="SusD-like N-terminal" evidence="7">
    <location>
        <begin position="22"/>
        <end position="221"/>
    </location>
</feature>
<dbReference type="InterPro" id="IPR033985">
    <property type="entry name" value="SusD-like_N"/>
</dbReference>
<accession>A0AAJ6BII6</accession>
<organism evidence="8 9">
    <name type="scientific">Candidatus Pseudobacter hemicellulosilyticus</name>
    <dbReference type="NCBI Taxonomy" id="3121375"/>
    <lineage>
        <taxon>Bacteria</taxon>
        <taxon>Pseudomonadati</taxon>
        <taxon>Bacteroidota</taxon>
        <taxon>Chitinophagia</taxon>
        <taxon>Chitinophagales</taxon>
        <taxon>Chitinophagaceae</taxon>
        <taxon>Pseudobacter</taxon>
    </lineage>
</organism>
<dbReference type="Pfam" id="PF07980">
    <property type="entry name" value="SusD_RagB"/>
    <property type="match status" value="1"/>
</dbReference>
<evidence type="ECO:0000256" key="3">
    <source>
        <dbReference type="ARBA" id="ARBA00022729"/>
    </source>
</evidence>
<evidence type="ECO:0000259" key="6">
    <source>
        <dbReference type="Pfam" id="PF07980"/>
    </source>
</evidence>
<evidence type="ECO:0000256" key="1">
    <source>
        <dbReference type="ARBA" id="ARBA00004442"/>
    </source>
</evidence>
<reference evidence="8" key="1">
    <citation type="submission" date="2023-03" db="EMBL/GenBank/DDBJ databases">
        <title>Andean soil-derived lignocellulolytic bacterial consortium as a source of novel taxa and putative plastic-active enzymes.</title>
        <authorList>
            <person name="Diaz-Garcia L."/>
            <person name="Chuvochina M."/>
            <person name="Feuerriegel G."/>
            <person name="Bunk B."/>
            <person name="Sproer C."/>
            <person name="Streit W.R."/>
            <person name="Rodriguez L.M."/>
            <person name="Overmann J."/>
            <person name="Jimenez D.J."/>
        </authorList>
    </citation>
    <scope>NUCLEOTIDE SEQUENCE</scope>
    <source>
        <strain evidence="8">MAG 7</strain>
    </source>
</reference>
<keyword evidence="4" id="KW-0472">Membrane</keyword>
<dbReference type="Proteomes" id="UP001220610">
    <property type="component" value="Chromosome"/>
</dbReference>
<dbReference type="Gene3D" id="1.25.40.390">
    <property type="match status" value="1"/>
</dbReference>
<evidence type="ECO:0000259" key="7">
    <source>
        <dbReference type="Pfam" id="PF14322"/>
    </source>
</evidence>
<gene>
    <name evidence="8" type="ORF">P0Y53_12695</name>
</gene>
<dbReference type="InterPro" id="IPR011990">
    <property type="entry name" value="TPR-like_helical_dom_sf"/>
</dbReference>
<evidence type="ECO:0000313" key="8">
    <source>
        <dbReference type="EMBL" id="WEK38358.1"/>
    </source>
</evidence>
<protein>
    <submittedName>
        <fullName evidence="8">RagB/SusD family nutrient uptake outer membrane protein</fullName>
    </submittedName>
</protein>
<proteinExistence type="inferred from homology"/>
<dbReference type="Pfam" id="PF14322">
    <property type="entry name" value="SusD-like_3"/>
    <property type="match status" value="1"/>
</dbReference>
<evidence type="ECO:0000256" key="5">
    <source>
        <dbReference type="ARBA" id="ARBA00023237"/>
    </source>
</evidence>
<evidence type="ECO:0000256" key="2">
    <source>
        <dbReference type="ARBA" id="ARBA00006275"/>
    </source>
</evidence>
<feature type="domain" description="RagB/SusD" evidence="6">
    <location>
        <begin position="323"/>
        <end position="400"/>
    </location>
</feature>
<dbReference type="InterPro" id="IPR012944">
    <property type="entry name" value="SusD_RagB_dom"/>
</dbReference>
<comment type="similarity">
    <text evidence="2">Belongs to the SusD family.</text>
</comment>
<dbReference type="GO" id="GO:0009279">
    <property type="term" value="C:cell outer membrane"/>
    <property type="evidence" value="ECO:0007669"/>
    <property type="project" value="UniProtKB-SubCell"/>
</dbReference>
<keyword evidence="3" id="KW-0732">Signal</keyword>
<comment type="subcellular location">
    <subcellularLocation>
        <location evidence="1">Cell outer membrane</location>
    </subcellularLocation>
</comment>
<dbReference type="SUPFAM" id="SSF48452">
    <property type="entry name" value="TPR-like"/>
    <property type="match status" value="1"/>
</dbReference>
<dbReference type="PROSITE" id="PS51257">
    <property type="entry name" value="PROKAR_LIPOPROTEIN"/>
    <property type="match status" value="1"/>
</dbReference>
<dbReference type="AlphaFoldDB" id="A0AAJ6BII6"/>
<sequence>MKNRLFILLCCIATSFVACDKYLDVKPKGLIIPEKLSDYADMLNSNTMTRTFPINLLDFTDDIYNHIDAVSESPTANGYYWRPIITINEKTSPDAWGSIYRCLYNTNVIINGVPDLTDGTPEERAQVVAEAQLIKANCYLELLTVFAKSYNPATAATDPGLPLVTSIDVTDKAPARSSLQATLDTILNLTGRAAALLPASNVNRYRGTRYAAYGLLSRVYLYMGDYTNAATYTDKALEAPHSLLNYNDYADYMEVPVYDLNPEVLWQRGAFSGSPIFLIYSDDLNSYFNADDIRYEFLTVTNNNGLGRASFDGQYSFGIGFPELYLTKAELLARQDKFSEAIDIVNMLRQKRIVTSAYTPQSAASGPEAMEKVLAERRRELAFSGLRWFDMKRFDREGRMPEIKRINKETNEVLVTLAPHSDQYTFEIPVRVQLFNPDMELNHP</sequence>
<dbReference type="EMBL" id="CP119311">
    <property type="protein sequence ID" value="WEK38358.1"/>
    <property type="molecule type" value="Genomic_DNA"/>
</dbReference>
<evidence type="ECO:0000256" key="4">
    <source>
        <dbReference type="ARBA" id="ARBA00023136"/>
    </source>
</evidence>